<dbReference type="Pfam" id="PF06439">
    <property type="entry name" value="3keto-disac_hyd"/>
    <property type="match status" value="1"/>
</dbReference>
<dbReference type="Gene3D" id="2.60.120.560">
    <property type="entry name" value="Exo-inulinase, domain 1"/>
    <property type="match status" value="1"/>
</dbReference>
<organism evidence="2 3">
    <name type="scientific">Sphingobacterium corticibacter</name>
    <dbReference type="NCBI Taxonomy" id="2171749"/>
    <lineage>
        <taxon>Bacteria</taxon>
        <taxon>Pseudomonadati</taxon>
        <taxon>Bacteroidota</taxon>
        <taxon>Sphingobacteriia</taxon>
        <taxon>Sphingobacteriales</taxon>
        <taxon>Sphingobacteriaceae</taxon>
        <taxon>Sphingobacterium</taxon>
    </lineage>
</organism>
<comment type="caution">
    <text evidence="2">The sequence shown here is derived from an EMBL/GenBank/DDBJ whole genome shotgun (WGS) entry which is preliminary data.</text>
</comment>
<accession>A0A2T8HKP0</accession>
<evidence type="ECO:0000313" key="2">
    <source>
        <dbReference type="EMBL" id="PVH26009.1"/>
    </source>
</evidence>
<dbReference type="EMBL" id="QDKG01000002">
    <property type="protein sequence ID" value="PVH26009.1"/>
    <property type="molecule type" value="Genomic_DNA"/>
</dbReference>
<dbReference type="RefSeq" id="WP_116775573.1">
    <property type="nucleotide sequence ID" value="NZ_QDKG01000002.1"/>
</dbReference>
<keyword evidence="3" id="KW-1185">Reference proteome</keyword>
<name>A0A2T8HKP0_9SPHI</name>
<evidence type="ECO:0000313" key="3">
    <source>
        <dbReference type="Proteomes" id="UP000245627"/>
    </source>
</evidence>
<dbReference type="OrthoDB" id="9806233at2"/>
<dbReference type="GO" id="GO:0016787">
    <property type="term" value="F:hydrolase activity"/>
    <property type="evidence" value="ECO:0007669"/>
    <property type="project" value="InterPro"/>
</dbReference>
<sequence length="240" mass="27172">MRIVFNILLVLLISSCRQSEQKQTVAEQEGKVGEWHDLLHGDSLTGWHLYNAGNAASKWKVQQGELICDPHKADGVFGDLITDKEYQDFELDLEWKVNKGGNSGILINVKEDSAYAATFATGLEMQLLDNQFAEPRHQRDSTHWAGCLYSVDCKAENSLPLPYGQWNKARIVQQKGKVSFWLNDKLTFEREVDSPAFHELVSNSPITAYPDFGKYASGRIALQNHTDSVSFRNIRIKELL</sequence>
<feature type="domain" description="3-keto-alpha-glucoside-1,2-lyase/3-keto-2-hydroxy-glucal hydratase" evidence="1">
    <location>
        <begin position="34"/>
        <end position="237"/>
    </location>
</feature>
<dbReference type="Proteomes" id="UP000245627">
    <property type="component" value="Unassembled WGS sequence"/>
</dbReference>
<dbReference type="AlphaFoldDB" id="A0A2T8HKP0"/>
<dbReference type="InterPro" id="IPR010496">
    <property type="entry name" value="AL/BT2_dom"/>
</dbReference>
<reference evidence="2 3" key="1">
    <citation type="submission" date="2018-04" db="EMBL/GenBank/DDBJ databases">
        <title>Sphingobacterium cortibacter sp. nov.</title>
        <authorList>
            <person name="Li Y."/>
        </authorList>
    </citation>
    <scope>NUCLEOTIDE SEQUENCE [LARGE SCALE GENOMIC DNA]</scope>
    <source>
        <strain evidence="2 3">2c-3</strain>
    </source>
</reference>
<protein>
    <submittedName>
        <fullName evidence="2">DUF1080 domain-containing protein</fullName>
    </submittedName>
</protein>
<proteinExistence type="predicted"/>
<gene>
    <name evidence="2" type="ORF">DC487_06200</name>
</gene>
<evidence type="ECO:0000259" key="1">
    <source>
        <dbReference type="Pfam" id="PF06439"/>
    </source>
</evidence>
<dbReference type="PROSITE" id="PS51257">
    <property type="entry name" value="PROKAR_LIPOPROTEIN"/>
    <property type="match status" value="1"/>
</dbReference>